<dbReference type="AlphaFoldDB" id="A0A1I4H0B6"/>
<keyword evidence="2" id="KW-1185">Reference proteome</keyword>
<protein>
    <submittedName>
        <fullName evidence="1">Uncharacterized protein</fullName>
    </submittedName>
</protein>
<proteinExistence type="predicted"/>
<dbReference type="Proteomes" id="UP000199533">
    <property type="component" value="Unassembled WGS sequence"/>
</dbReference>
<dbReference type="STRING" id="52441.SAMN05216302_10674"/>
<gene>
    <name evidence="1" type="ORF">SAMN05216302_10674</name>
</gene>
<evidence type="ECO:0000313" key="1">
    <source>
        <dbReference type="EMBL" id="SFL35625.1"/>
    </source>
</evidence>
<evidence type="ECO:0000313" key="2">
    <source>
        <dbReference type="Proteomes" id="UP000199533"/>
    </source>
</evidence>
<reference evidence="2" key="1">
    <citation type="submission" date="2016-10" db="EMBL/GenBank/DDBJ databases">
        <authorList>
            <person name="Varghese N."/>
            <person name="Submissions S."/>
        </authorList>
    </citation>
    <scope>NUCLEOTIDE SEQUENCE [LARGE SCALE GENOMIC DNA]</scope>
    <source>
        <strain evidence="2">Nm69</strain>
    </source>
</reference>
<sequence length="185" mass="21667">MITIVKPVNIQQKDEPMNKTFFRKEKQMPLFLVPKVRKRHVPLIYKDHETAWKLFAEGALRNKVFHDDVLNRGSRCLACGQPLNSGKTKYPHIEKHHHCYIRLCVGTILPDNSADIYREAKSREFPHVPDCRQCKETNPDYYEGCIKKIFPVHGKCHGHIHEVEKVLFERLDTMFRNDFAQAASK</sequence>
<dbReference type="OrthoDB" id="8545916at2"/>
<dbReference type="EMBL" id="FOSP01000067">
    <property type="protein sequence ID" value="SFL35625.1"/>
    <property type="molecule type" value="Genomic_DNA"/>
</dbReference>
<organism evidence="1 2">
    <name type="scientific">Nitrosomonas aestuarii</name>
    <dbReference type="NCBI Taxonomy" id="52441"/>
    <lineage>
        <taxon>Bacteria</taxon>
        <taxon>Pseudomonadati</taxon>
        <taxon>Pseudomonadota</taxon>
        <taxon>Betaproteobacteria</taxon>
        <taxon>Nitrosomonadales</taxon>
        <taxon>Nitrosomonadaceae</taxon>
        <taxon>Nitrosomonas</taxon>
    </lineage>
</organism>
<name>A0A1I4H0B6_9PROT</name>
<dbReference type="RefSeq" id="WP_139218626.1">
    <property type="nucleotide sequence ID" value="NZ_FOSP01000067.1"/>
</dbReference>
<accession>A0A1I4H0B6</accession>